<feature type="transmembrane region" description="Helical" evidence="1">
    <location>
        <begin position="147"/>
        <end position="167"/>
    </location>
</feature>
<dbReference type="KEGG" id="nhy:JQS43_19380"/>
<proteinExistence type="predicted"/>
<feature type="region of interest" description="Disordered" evidence="2">
    <location>
        <begin position="242"/>
        <end position="282"/>
    </location>
</feature>
<feature type="transmembrane region" description="Helical" evidence="1">
    <location>
        <begin position="174"/>
        <end position="193"/>
    </location>
</feature>
<keyword evidence="1" id="KW-0472">Membrane</keyword>
<protein>
    <submittedName>
        <fullName evidence="4">Histidine kinase</fullName>
    </submittedName>
</protein>
<dbReference type="PANTHER" id="PTHR35152:SF1">
    <property type="entry name" value="DOMAIN SIGNALLING PROTEIN, PUTATIVE (AFU_ORTHOLOGUE AFUA_5G11310)-RELATED"/>
    <property type="match status" value="1"/>
</dbReference>
<evidence type="ECO:0000259" key="3">
    <source>
        <dbReference type="PROSITE" id="PS50924"/>
    </source>
</evidence>
<feature type="compositionally biased region" description="Pro residues" evidence="2">
    <location>
        <begin position="264"/>
        <end position="273"/>
    </location>
</feature>
<gene>
    <name evidence="4" type="ORF">JQS43_19380</name>
</gene>
<dbReference type="Pfam" id="PF03707">
    <property type="entry name" value="MHYT"/>
    <property type="match status" value="2"/>
</dbReference>
<dbReference type="PROSITE" id="PS50924">
    <property type="entry name" value="MHYT"/>
    <property type="match status" value="1"/>
</dbReference>
<evidence type="ECO:0000256" key="2">
    <source>
        <dbReference type="SAM" id="MobiDB-lite"/>
    </source>
</evidence>
<dbReference type="EMBL" id="CP070499">
    <property type="protein sequence ID" value="QSB13716.1"/>
    <property type="molecule type" value="Genomic_DNA"/>
</dbReference>
<keyword evidence="1" id="KW-1133">Transmembrane helix</keyword>
<keyword evidence="1" id="KW-0812">Transmembrane</keyword>
<keyword evidence="4" id="KW-0808">Transferase</keyword>
<dbReference type="InterPro" id="IPR005330">
    <property type="entry name" value="MHYT_dom"/>
</dbReference>
<feature type="transmembrane region" description="Helical" evidence="1">
    <location>
        <begin position="213"/>
        <end position="236"/>
    </location>
</feature>
<feature type="domain" description="MHYT" evidence="3">
    <location>
        <begin position="9"/>
        <end position="200"/>
    </location>
</feature>
<feature type="transmembrane region" description="Helical" evidence="1">
    <location>
        <begin position="83"/>
        <end position="106"/>
    </location>
</feature>
<evidence type="ECO:0000313" key="4">
    <source>
        <dbReference type="EMBL" id="QSB13716.1"/>
    </source>
</evidence>
<dbReference type="Proteomes" id="UP000662857">
    <property type="component" value="Chromosome"/>
</dbReference>
<organism evidence="4 5">
    <name type="scientific">Natronosporangium hydrolyticum</name>
    <dbReference type="NCBI Taxonomy" id="2811111"/>
    <lineage>
        <taxon>Bacteria</taxon>
        <taxon>Bacillati</taxon>
        <taxon>Actinomycetota</taxon>
        <taxon>Actinomycetes</taxon>
        <taxon>Micromonosporales</taxon>
        <taxon>Micromonosporaceae</taxon>
        <taxon>Natronosporangium</taxon>
    </lineage>
</organism>
<sequence>MVEVHHFAYGWFNPVMAFSIAFLGSLLGLGCTARARDAGSARRRARWLALGAISIGGAGIWLMHFMAMLGFDVPAGEVRYDPGLTALSMVIAVVTVGIGLFVVGMGRRTVPRLIFGGVLTGVGVVSMHYTGMAAMRLPGEVHYDANLVAASVAIAVVAATVALWFAVSVRRGAHLAAAALLMAVAIAGMHYTGMAAVHVELTDPLAEVSGMTSMLLIVPMTVLAAGTLLATAFNALQAMTEEELDAPLPPPEPAADSAATGGGPPAPGFPPPGWRRGSAGPR</sequence>
<keyword evidence="4" id="KW-0418">Kinase</keyword>
<feature type="transmembrane region" description="Helical" evidence="1">
    <location>
        <begin position="47"/>
        <end position="71"/>
    </location>
</feature>
<evidence type="ECO:0000256" key="1">
    <source>
        <dbReference type="PROSITE-ProRule" id="PRU00244"/>
    </source>
</evidence>
<dbReference type="PANTHER" id="PTHR35152">
    <property type="entry name" value="DOMAIN SIGNALLING PROTEIN, PUTATIVE (AFU_ORTHOLOGUE AFUA_5G11310)-RELATED"/>
    <property type="match status" value="1"/>
</dbReference>
<evidence type="ECO:0000313" key="5">
    <source>
        <dbReference type="Proteomes" id="UP000662857"/>
    </source>
</evidence>
<feature type="transmembrane region" description="Helical" evidence="1">
    <location>
        <begin position="15"/>
        <end position="35"/>
    </location>
</feature>
<reference evidence="4" key="1">
    <citation type="submission" date="2021-02" db="EMBL/GenBank/DDBJ databases">
        <title>Natrosporangium hydrolyticum gen. nov., sp. nov, a haloalkaliphilic actinobacterium from a soda solonchak soil.</title>
        <authorList>
            <person name="Sorokin D.Y."/>
            <person name="Khijniak T.V."/>
            <person name="Zakharycheva A.P."/>
            <person name="Boueva O.V."/>
            <person name="Ariskina E.V."/>
            <person name="Hahnke R.L."/>
            <person name="Bunk B."/>
            <person name="Sproer C."/>
            <person name="Schumann P."/>
            <person name="Evtushenko L.I."/>
            <person name="Kublanov I.V."/>
        </authorList>
    </citation>
    <scope>NUCLEOTIDE SEQUENCE</scope>
    <source>
        <strain evidence="4">DSM 106523</strain>
    </source>
</reference>
<dbReference type="GO" id="GO:0016020">
    <property type="term" value="C:membrane"/>
    <property type="evidence" value="ECO:0007669"/>
    <property type="project" value="UniProtKB-UniRule"/>
</dbReference>
<dbReference type="GO" id="GO:0016301">
    <property type="term" value="F:kinase activity"/>
    <property type="evidence" value="ECO:0007669"/>
    <property type="project" value="UniProtKB-KW"/>
</dbReference>
<feature type="transmembrane region" description="Helical" evidence="1">
    <location>
        <begin position="113"/>
        <end position="135"/>
    </location>
</feature>
<keyword evidence="5" id="KW-1185">Reference proteome</keyword>
<accession>A0A895YGQ6</accession>
<name>A0A895YGQ6_9ACTN</name>
<dbReference type="AlphaFoldDB" id="A0A895YGQ6"/>